<feature type="domain" description="Cell envelope-related transcriptional attenuator" evidence="4">
    <location>
        <begin position="91"/>
        <end position="255"/>
    </location>
</feature>
<reference evidence="5 6" key="1">
    <citation type="submission" date="2014-01" db="EMBL/GenBank/DDBJ databases">
        <title>Actinotalea ferrariae CF5-4.</title>
        <authorList>
            <person name="Chen F."/>
            <person name="Li Y."/>
            <person name="Wang G."/>
        </authorList>
    </citation>
    <scope>NUCLEOTIDE SEQUENCE [LARGE SCALE GENOMIC DNA]</scope>
    <source>
        <strain evidence="5 6">CF5-4</strain>
    </source>
</reference>
<keyword evidence="6" id="KW-1185">Reference proteome</keyword>
<dbReference type="InterPro" id="IPR050922">
    <property type="entry name" value="LytR/CpsA/Psr_CW_biosynth"/>
</dbReference>
<protein>
    <submittedName>
        <fullName evidence="5">Transcriptional regulator</fullName>
    </submittedName>
</protein>
<organism evidence="5 6">
    <name type="scientific">Actinotalea ferrariae CF5-4</name>
    <dbReference type="NCBI Taxonomy" id="948458"/>
    <lineage>
        <taxon>Bacteria</taxon>
        <taxon>Bacillati</taxon>
        <taxon>Actinomycetota</taxon>
        <taxon>Actinomycetes</taxon>
        <taxon>Micrococcales</taxon>
        <taxon>Cellulomonadaceae</taxon>
        <taxon>Actinotalea</taxon>
    </lineage>
</organism>
<dbReference type="Gene3D" id="3.40.630.190">
    <property type="entry name" value="LCP protein"/>
    <property type="match status" value="1"/>
</dbReference>
<name>A0A021W0C1_9CELL</name>
<evidence type="ECO:0000259" key="4">
    <source>
        <dbReference type="Pfam" id="PF03816"/>
    </source>
</evidence>
<feature type="signal peptide" evidence="3">
    <location>
        <begin position="1"/>
        <end position="28"/>
    </location>
</feature>
<evidence type="ECO:0000256" key="2">
    <source>
        <dbReference type="SAM" id="MobiDB-lite"/>
    </source>
</evidence>
<evidence type="ECO:0000313" key="5">
    <source>
        <dbReference type="EMBL" id="EYR64787.1"/>
    </source>
</evidence>
<gene>
    <name evidence="5" type="ORF">N866_05270</name>
</gene>
<feature type="region of interest" description="Disordered" evidence="2">
    <location>
        <begin position="345"/>
        <end position="399"/>
    </location>
</feature>
<feature type="chain" id="PRO_5001500751" evidence="3">
    <location>
        <begin position="29"/>
        <end position="399"/>
    </location>
</feature>
<dbReference type="PANTHER" id="PTHR33392">
    <property type="entry name" value="POLYISOPRENYL-TEICHOIC ACID--PEPTIDOGLYCAN TEICHOIC ACID TRANSFERASE TAGU"/>
    <property type="match status" value="1"/>
</dbReference>
<dbReference type="Pfam" id="PF03816">
    <property type="entry name" value="LytR_cpsA_psr"/>
    <property type="match status" value="1"/>
</dbReference>
<dbReference type="InterPro" id="IPR004474">
    <property type="entry name" value="LytR_CpsA_psr"/>
</dbReference>
<proteinExistence type="inferred from homology"/>
<accession>A0A021W0C1</accession>
<dbReference type="PANTHER" id="PTHR33392:SF6">
    <property type="entry name" value="POLYISOPRENYL-TEICHOIC ACID--PEPTIDOGLYCAN TEICHOIC ACID TRANSFERASE TAGU"/>
    <property type="match status" value="1"/>
</dbReference>
<comment type="similarity">
    <text evidence="1">Belongs to the LytR/CpsA/Psr (LCP) family.</text>
</comment>
<comment type="caution">
    <text evidence="5">The sequence shown here is derived from an EMBL/GenBank/DDBJ whole genome shotgun (WGS) entry which is preliminary data.</text>
</comment>
<evidence type="ECO:0000256" key="3">
    <source>
        <dbReference type="SAM" id="SignalP"/>
    </source>
</evidence>
<dbReference type="Proteomes" id="UP000019753">
    <property type="component" value="Unassembled WGS sequence"/>
</dbReference>
<evidence type="ECO:0000256" key="1">
    <source>
        <dbReference type="ARBA" id="ARBA00006068"/>
    </source>
</evidence>
<feature type="compositionally biased region" description="Pro residues" evidence="2">
    <location>
        <begin position="355"/>
        <end position="380"/>
    </location>
</feature>
<keyword evidence="3" id="KW-0732">Signal</keyword>
<dbReference type="EMBL" id="AXCW01000018">
    <property type="protein sequence ID" value="EYR64787.1"/>
    <property type="molecule type" value="Genomic_DNA"/>
</dbReference>
<dbReference type="NCBIfam" id="TIGR00350">
    <property type="entry name" value="lytR_cpsA_psr"/>
    <property type="match status" value="1"/>
</dbReference>
<dbReference type="AlphaFoldDB" id="A0A021W0C1"/>
<sequence length="399" mass="41384">MRSHPLARGTALVVAAAVSFGATGAATAYVRIEGNIATADVTDLLGERPVQLTPVDPDDPNAGQALNILIMGSDVRDGENAAIGGAVEGMRSDTTILLHVSADRQRVEMVSIPRDSHVEIPACNRSDGTTSDARDSRFNEAFSIGSASGEVSDAAACTIRTVESLTGVFVHGWIVVDFAGFINMVDALGGIPMCIEQPMRSEKAALDLAAGNQTLDGRTALAYARARTGEGLGDGSDIGRLGRQQKLLAATASEVLSKNILTDSAGLYRFLTAATQSITTDPALGNIPNLAGLAFSLRNVPPGNITFLTVPIAAFPQDPNQVVWTDEAEVVFEAIAQDRSIREALAPEPVEEPPAETPAPTDPSAPATPAPTTAPDPTEAPTPGVDPFSPADIDPTVCG</sequence>
<evidence type="ECO:0000313" key="6">
    <source>
        <dbReference type="Proteomes" id="UP000019753"/>
    </source>
</evidence>